<comment type="similarity">
    <text evidence="7">Belongs to the aspartate/glutamate racemases family.</text>
</comment>
<dbReference type="OrthoDB" id="9801055at2"/>
<dbReference type="NCBIfam" id="TIGR00067">
    <property type="entry name" value="glut_race"/>
    <property type="match status" value="1"/>
</dbReference>
<evidence type="ECO:0000256" key="3">
    <source>
        <dbReference type="ARBA" id="ARBA00022960"/>
    </source>
</evidence>
<dbReference type="AlphaFoldDB" id="A0A1G9UBK6"/>
<feature type="binding site" evidence="7">
    <location>
        <begin position="71"/>
        <end position="72"/>
    </location>
    <ligand>
        <name>substrate</name>
    </ligand>
</feature>
<dbReference type="RefSeq" id="WP_074520926.1">
    <property type="nucleotide sequence ID" value="NZ_FNHZ01000001.1"/>
</dbReference>
<feature type="binding site" evidence="7">
    <location>
        <begin position="181"/>
        <end position="182"/>
    </location>
    <ligand>
        <name>substrate</name>
    </ligand>
</feature>
<keyword evidence="6 7" id="KW-0961">Cell wall biogenesis/degradation</keyword>
<comment type="function">
    <text evidence="7">Provides the (R)-glutamate required for cell wall biosynthesis.</text>
</comment>
<dbReference type="UniPathway" id="UPA00219"/>
<dbReference type="PANTHER" id="PTHR21198">
    <property type="entry name" value="GLUTAMATE RACEMASE"/>
    <property type="match status" value="1"/>
</dbReference>
<accession>A0A1G9UBK6</accession>
<name>A0A1G9UBK6_9FIRM</name>
<evidence type="ECO:0000256" key="7">
    <source>
        <dbReference type="HAMAP-Rule" id="MF_00258"/>
    </source>
</evidence>
<keyword evidence="5 7" id="KW-0413">Isomerase</keyword>
<dbReference type="EC" id="5.1.1.3" evidence="2 7"/>
<keyword evidence="4 7" id="KW-0573">Peptidoglycan synthesis</keyword>
<dbReference type="Pfam" id="PF01177">
    <property type="entry name" value="Asp_Glu_race"/>
    <property type="match status" value="1"/>
</dbReference>
<dbReference type="PANTHER" id="PTHR21198:SF3">
    <property type="entry name" value="GLUTAMATE RACEMASE"/>
    <property type="match status" value="1"/>
</dbReference>
<dbReference type="InterPro" id="IPR001920">
    <property type="entry name" value="Asp/Glu_race"/>
</dbReference>
<dbReference type="InterPro" id="IPR004391">
    <property type="entry name" value="Glu_race"/>
</dbReference>
<dbReference type="GO" id="GO:0008881">
    <property type="term" value="F:glutamate racemase activity"/>
    <property type="evidence" value="ECO:0007669"/>
    <property type="project" value="UniProtKB-UniRule"/>
</dbReference>
<sequence length="263" mass="29648">MKVGFFDSGIGGLSTLHQSMKVLPEVDYYFYADTDHVPYGEKSIEEIRKLVDHAVGFLVDKGCEVIVLACNTATTAAITPLRNKYKIPVIGIEPAVKPAVAHCKDKRVMVMATPVTAKEPKLKNLIMKYDLENKVDVVPMPGLVRLAQNDEFSGDRLLNYIHKALADYNLADYSQLVLGCTHFNYFKDTFAKVFPNDIEMLDGNLGVSNHLRETIINTGLVKEEELVGRGSVEYYYSDRKIEDGEELEHIKALHQRLERNLKL</sequence>
<evidence type="ECO:0000256" key="2">
    <source>
        <dbReference type="ARBA" id="ARBA00013090"/>
    </source>
</evidence>
<dbReference type="EMBL" id="FNHZ01000001">
    <property type="protein sequence ID" value="SDM57299.1"/>
    <property type="molecule type" value="Genomic_DNA"/>
</dbReference>
<dbReference type="GO" id="GO:0071555">
    <property type="term" value="P:cell wall organization"/>
    <property type="evidence" value="ECO:0007669"/>
    <property type="project" value="UniProtKB-KW"/>
</dbReference>
<evidence type="ECO:0000256" key="6">
    <source>
        <dbReference type="ARBA" id="ARBA00023316"/>
    </source>
</evidence>
<feature type="binding site" evidence="7">
    <location>
        <begin position="7"/>
        <end position="8"/>
    </location>
    <ligand>
        <name>substrate</name>
    </ligand>
</feature>
<feature type="active site" description="Proton donor/acceptor" evidence="7">
    <location>
        <position position="180"/>
    </location>
</feature>
<evidence type="ECO:0000256" key="5">
    <source>
        <dbReference type="ARBA" id="ARBA00023235"/>
    </source>
</evidence>
<comment type="pathway">
    <text evidence="7">Cell wall biogenesis; peptidoglycan biosynthesis.</text>
</comment>
<feature type="binding site" evidence="7">
    <location>
        <begin position="39"/>
        <end position="40"/>
    </location>
    <ligand>
        <name>substrate</name>
    </ligand>
</feature>
<comment type="catalytic activity">
    <reaction evidence="1 7">
        <text>L-glutamate = D-glutamate</text>
        <dbReference type="Rhea" id="RHEA:12813"/>
        <dbReference type="ChEBI" id="CHEBI:29985"/>
        <dbReference type="ChEBI" id="CHEBI:29986"/>
        <dbReference type="EC" id="5.1.1.3"/>
    </reaction>
</comment>
<evidence type="ECO:0000313" key="8">
    <source>
        <dbReference type="EMBL" id="SDM57299.1"/>
    </source>
</evidence>
<dbReference type="PROSITE" id="PS00923">
    <property type="entry name" value="ASP_GLU_RACEMASE_1"/>
    <property type="match status" value="1"/>
</dbReference>
<reference evidence="9" key="1">
    <citation type="submission" date="2016-10" db="EMBL/GenBank/DDBJ databases">
        <authorList>
            <person name="Varghese N."/>
            <person name="Submissions S."/>
        </authorList>
    </citation>
    <scope>NUCLEOTIDE SEQUENCE [LARGE SCALE GENOMIC DNA]</scope>
    <source>
        <strain evidence="9">M83</strain>
    </source>
</reference>
<keyword evidence="9" id="KW-1185">Reference proteome</keyword>
<organism evidence="8 9">
    <name type="scientific">Lachnospira pectinoschiza</name>
    <dbReference type="NCBI Taxonomy" id="28052"/>
    <lineage>
        <taxon>Bacteria</taxon>
        <taxon>Bacillati</taxon>
        <taxon>Bacillota</taxon>
        <taxon>Clostridia</taxon>
        <taxon>Lachnospirales</taxon>
        <taxon>Lachnospiraceae</taxon>
        <taxon>Lachnospira</taxon>
    </lineage>
</organism>
<dbReference type="GO" id="GO:0009252">
    <property type="term" value="P:peptidoglycan biosynthetic process"/>
    <property type="evidence" value="ECO:0007669"/>
    <property type="project" value="UniProtKB-UniRule"/>
</dbReference>
<dbReference type="SUPFAM" id="SSF53681">
    <property type="entry name" value="Aspartate/glutamate racemase"/>
    <property type="match status" value="2"/>
</dbReference>
<dbReference type="Gene3D" id="3.40.50.1860">
    <property type="match status" value="2"/>
</dbReference>
<dbReference type="InterPro" id="IPR018187">
    <property type="entry name" value="Asp/Glu_racemase_AS_1"/>
</dbReference>
<evidence type="ECO:0000256" key="4">
    <source>
        <dbReference type="ARBA" id="ARBA00022984"/>
    </source>
</evidence>
<dbReference type="Proteomes" id="UP000187651">
    <property type="component" value="Unassembled WGS sequence"/>
</dbReference>
<evidence type="ECO:0000313" key="9">
    <source>
        <dbReference type="Proteomes" id="UP000187651"/>
    </source>
</evidence>
<evidence type="ECO:0000256" key="1">
    <source>
        <dbReference type="ARBA" id="ARBA00001602"/>
    </source>
</evidence>
<dbReference type="HAMAP" id="MF_00258">
    <property type="entry name" value="Glu_racemase"/>
    <property type="match status" value="1"/>
</dbReference>
<proteinExistence type="inferred from homology"/>
<keyword evidence="3 7" id="KW-0133">Cell shape</keyword>
<protein>
    <recommendedName>
        <fullName evidence="2 7">Glutamate racemase</fullName>
        <ecNumber evidence="2 7">5.1.1.3</ecNumber>
    </recommendedName>
</protein>
<dbReference type="GO" id="GO:0008360">
    <property type="term" value="P:regulation of cell shape"/>
    <property type="evidence" value="ECO:0007669"/>
    <property type="project" value="UniProtKB-KW"/>
</dbReference>
<feature type="active site" description="Proton donor/acceptor" evidence="7">
    <location>
        <position position="70"/>
    </location>
</feature>
<dbReference type="InterPro" id="IPR015942">
    <property type="entry name" value="Asp/Glu/hydantoin_racemase"/>
</dbReference>
<gene>
    <name evidence="7" type="primary">murI</name>
    <name evidence="8" type="ORF">SAMN05216544_0699</name>
</gene>